<comment type="caution">
    <text evidence="2">The sequence shown here is derived from an EMBL/GenBank/DDBJ whole genome shotgun (WGS) entry which is preliminary data.</text>
</comment>
<dbReference type="Proteomes" id="UP000296159">
    <property type="component" value="Unassembled WGS sequence"/>
</dbReference>
<dbReference type="InterPro" id="IPR012338">
    <property type="entry name" value="Beta-lactam/transpept-like"/>
</dbReference>
<dbReference type="PANTHER" id="PTHR43283">
    <property type="entry name" value="BETA-LACTAMASE-RELATED"/>
    <property type="match status" value="1"/>
</dbReference>
<proteinExistence type="predicted"/>
<accession>A0A2U1TMT8</accession>
<sequence>MSQISPPTIGNETANQNLSARLNAVIDRAIAEQRIVGAVILVRRHGENLFHRAAGLADREAGKPMTEDALFRLSSVTKPIVATAAMVLVGQGRLGLDEDIRQWLPDFQPRLANGDIAVITPRQLLSHTAGLGYRFQESDDRGPYARAGVSDGLDNADITLAENLRRLASVPLLYAPGRDWGYSLSMDVLGAVIERVCNQPLGDAVRELVTGPLRMDDSDFYVRDAERLVTPYVNHSPSPRRLQEGEIIPFDENAIGVRYSLARAYNRQAFPSGGAGMVGTAGDILTLLETLRQGGSPLLSADLVDEMGRDQIGGQSLPDAPGVGFGLGFSVLGDPQAASSPESVGTWRWGGVYGHSWFVDKTQGLSAVALTNTLYEGVSGSFVADLRDAIYGVASGE</sequence>
<evidence type="ECO:0000313" key="2">
    <source>
        <dbReference type="EMBL" id="PWC10711.1"/>
    </source>
</evidence>
<organism evidence="2 3">
    <name type="scientific">Brenneria corticis</name>
    <dbReference type="NCBI Taxonomy" id="2173106"/>
    <lineage>
        <taxon>Bacteria</taxon>
        <taxon>Pseudomonadati</taxon>
        <taxon>Pseudomonadota</taxon>
        <taxon>Gammaproteobacteria</taxon>
        <taxon>Enterobacterales</taxon>
        <taxon>Pectobacteriaceae</taxon>
        <taxon>Brenneria</taxon>
    </lineage>
</organism>
<dbReference type="AlphaFoldDB" id="A0A2U1TMT8"/>
<gene>
    <name evidence="2" type="ORF">DDT56_21250</name>
</gene>
<dbReference type="Pfam" id="PF00144">
    <property type="entry name" value="Beta-lactamase"/>
    <property type="match status" value="1"/>
</dbReference>
<keyword evidence="3" id="KW-1185">Reference proteome</keyword>
<dbReference type="PANTHER" id="PTHR43283:SF3">
    <property type="entry name" value="BETA-LACTAMASE FAMILY PROTEIN (AFU_ORTHOLOGUE AFUA_5G07500)"/>
    <property type="match status" value="1"/>
</dbReference>
<protein>
    <submittedName>
        <fullName evidence="2">Serine hydrolase</fullName>
    </submittedName>
</protein>
<dbReference type="InterPro" id="IPR050789">
    <property type="entry name" value="Diverse_Enzym_Activities"/>
</dbReference>
<dbReference type="GO" id="GO:0016787">
    <property type="term" value="F:hydrolase activity"/>
    <property type="evidence" value="ECO:0007669"/>
    <property type="project" value="UniProtKB-KW"/>
</dbReference>
<dbReference type="RefSeq" id="WP_136168364.1">
    <property type="nucleotide sequence ID" value="NZ_KZ819097.1"/>
</dbReference>
<dbReference type="EMBL" id="QDKH01000035">
    <property type="protein sequence ID" value="PWC10711.1"/>
    <property type="molecule type" value="Genomic_DNA"/>
</dbReference>
<name>A0A2U1TMT8_9GAMM</name>
<feature type="domain" description="Beta-lactamase-related" evidence="1">
    <location>
        <begin position="23"/>
        <end position="384"/>
    </location>
</feature>
<keyword evidence="2" id="KW-0378">Hydrolase</keyword>
<dbReference type="SUPFAM" id="SSF56601">
    <property type="entry name" value="beta-lactamase/transpeptidase-like"/>
    <property type="match status" value="1"/>
</dbReference>
<evidence type="ECO:0000259" key="1">
    <source>
        <dbReference type="Pfam" id="PF00144"/>
    </source>
</evidence>
<reference evidence="2 3" key="1">
    <citation type="submission" date="2018-04" db="EMBL/GenBank/DDBJ databases">
        <title>Brenneria corticis sp.nov.</title>
        <authorList>
            <person name="Li Y."/>
        </authorList>
    </citation>
    <scope>NUCLEOTIDE SEQUENCE [LARGE SCALE GENOMIC DNA]</scope>
    <source>
        <strain evidence="2 3">CFCC 11842</strain>
    </source>
</reference>
<evidence type="ECO:0000313" key="3">
    <source>
        <dbReference type="Proteomes" id="UP000296159"/>
    </source>
</evidence>
<dbReference type="InterPro" id="IPR001466">
    <property type="entry name" value="Beta-lactam-related"/>
</dbReference>
<dbReference type="Gene3D" id="3.40.710.10">
    <property type="entry name" value="DD-peptidase/beta-lactamase superfamily"/>
    <property type="match status" value="1"/>
</dbReference>